<dbReference type="OrthoDB" id="9804333at2"/>
<dbReference type="GO" id="GO:0004534">
    <property type="term" value="F:5'-3' RNA exonuclease activity"/>
    <property type="evidence" value="ECO:0007669"/>
    <property type="project" value="TreeGrafter"/>
</dbReference>
<dbReference type="Pfam" id="PF02811">
    <property type="entry name" value="PHP"/>
    <property type="match status" value="1"/>
</dbReference>
<dbReference type="GO" id="GO:0035312">
    <property type="term" value="F:5'-3' DNA exonuclease activity"/>
    <property type="evidence" value="ECO:0007669"/>
    <property type="project" value="TreeGrafter"/>
</dbReference>
<dbReference type="KEGG" id="bsol:FSW04_04845"/>
<dbReference type="SMART" id="SM00481">
    <property type="entry name" value="POLIIIAc"/>
    <property type="match status" value="1"/>
</dbReference>
<proteinExistence type="predicted"/>
<dbReference type="SUPFAM" id="SSF89550">
    <property type="entry name" value="PHP domain-like"/>
    <property type="match status" value="1"/>
</dbReference>
<dbReference type="InterPro" id="IPR028098">
    <property type="entry name" value="Glyco_trans_4-like_N"/>
</dbReference>
<dbReference type="Gene3D" id="3.20.20.140">
    <property type="entry name" value="Metal-dependent hydrolases"/>
    <property type="match status" value="1"/>
</dbReference>
<sequence length="624" mass="67524">MAIAQVSPYAWEDRHEVNTYVARLSAELAARGHRIVVAAPSRDEAAVRATRKAIRAGDILGPPGEVRVLAVGEALTTVSPARPGRGRPAVPIDVARTVEQLLTETPLDICHVHEPFAPSVASVALRHSRALNVGTFHAPAERVVATQVARKLVTLVFGRLDARHAAFGATRDLMTRFFAAPYEVIGPGTDAVVAGAGPADAGAPVRLLFVDVEERGALRTFLRALRRLDLALPWEARVISARGPSSSTPLRAELAARVHFAIDGEDEALAWADVLVAASAGTLTAPGLVLRATAAGAVPVVSRLPVYEGLAQDHGLLFEAGDVEVLAAQLTRLIDDPGLRERLCAAAPAPRAWSEVADDVLRSYEALLARRHDETGSPELWARLEGRRTIEVDLHMHTDHSHDCATPVEHLLATARDQGLGAIAVTDHNEVSGALEAAAKAAEFGVKIIVGEEVMTASQGEVIGLFLTERIPRGLTLEETVAEIKRQGGLVYVPHPFDRMHAVPDYEHLHKILDDVDLIEVYNPRVAIGSFNEEAQRFAAKYRIVRGAGSDSHVAAGLGSVRIRMRDFDGPQQFMESLRHADIVTKSGTLLYVQALKFLETRATPRAARRARRERRVRRATRKG</sequence>
<gene>
    <name evidence="4" type="ORF">FSW04_04845</name>
</gene>
<dbReference type="SUPFAM" id="SSF53756">
    <property type="entry name" value="UDP-Glycosyltransferase/glycogen phosphorylase"/>
    <property type="match status" value="1"/>
</dbReference>
<keyword evidence="1" id="KW-0328">Glycosyltransferase</keyword>
<dbReference type="CDD" id="cd07432">
    <property type="entry name" value="PHP_HisPPase"/>
    <property type="match status" value="1"/>
</dbReference>
<dbReference type="InterPro" id="IPR052018">
    <property type="entry name" value="PHP_domain"/>
</dbReference>
<dbReference type="InterPro" id="IPR003141">
    <property type="entry name" value="Pol/His_phosphatase_N"/>
</dbReference>
<organism evidence="4 5">
    <name type="scientific">Baekduia soli</name>
    <dbReference type="NCBI Taxonomy" id="496014"/>
    <lineage>
        <taxon>Bacteria</taxon>
        <taxon>Bacillati</taxon>
        <taxon>Actinomycetota</taxon>
        <taxon>Thermoleophilia</taxon>
        <taxon>Solirubrobacterales</taxon>
        <taxon>Baekduiaceae</taxon>
        <taxon>Baekduia</taxon>
    </lineage>
</organism>
<dbReference type="AlphaFoldDB" id="A0A5B8UDB4"/>
<feature type="domain" description="Polymerase/histidinol phosphatase N-terminal" evidence="3">
    <location>
        <begin position="392"/>
        <end position="458"/>
    </location>
</feature>
<evidence type="ECO:0000313" key="5">
    <source>
        <dbReference type="Proteomes" id="UP000321805"/>
    </source>
</evidence>
<reference evidence="4 5" key="1">
    <citation type="journal article" date="2018" name="J. Microbiol.">
        <title>Baekduia soli gen. nov., sp. nov., a novel bacterium isolated from the soil of Baekdu Mountain and proposal of a novel family name, Baekduiaceae fam. nov.</title>
        <authorList>
            <person name="An D.S."/>
            <person name="Siddiqi M.Z."/>
            <person name="Kim K.H."/>
            <person name="Yu H.S."/>
            <person name="Im W.T."/>
        </authorList>
    </citation>
    <scope>NUCLEOTIDE SEQUENCE [LARGE SCALE GENOMIC DNA]</scope>
    <source>
        <strain evidence="4 5">BR7-21</strain>
    </source>
</reference>
<dbReference type="InterPro" id="IPR016195">
    <property type="entry name" value="Pol/histidinol_Pase-like"/>
</dbReference>
<dbReference type="Proteomes" id="UP000321805">
    <property type="component" value="Chromosome"/>
</dbReference>
<dbReference type="Gene3D" id="3.40.50.2000">
    <property type="entry name" value="Glycogen Phosphorylase B"/>
    <property type="match status" value="2"/>
</dbReference>
<dbReference type="Pfam" id="PF13692">
    <property type="entry name" value="Glyco_trans_1_4"/>
    <property type="match status" value="1"/>
</dbReference>
<evidence type="ECO:0000313" key="4">
    <source>
        <dbReference type="EMBL" id="QEC50652.1"/>
    </source>
</evidence>
<dbReference type="PANTHER" id="PTHR42924">
    <property type="entry name" value="EXONUCLEASE"/>
    <property type="match status" value="1"/>
</dbReference>
<dbReference type="CDD" id="cd03801">
    <property type="entry name" value="GT4_PimA-like"/>
    <property type="match status" value="1"/>
</dbReference>
<protein>
    <submittedName>
        <fullName evidence="4">Glycosyltransferase</fullName>
    </submittedName>
</protein>
<dbReference type="PANTHER" id="PTHR42924:SF3">
    <property type="entry name" value="POLYMERASE_HISTIDINOL PHOSPHATASE N-TERMINAL DOMAIN-CONTAINING PROTEIN"/>
    <property type="match status" value="1"/>
</dbReference>
<keyword evidence="5" id="KW-1185">Reference proteome</keyword>
<accession>A0A5B8UDB4</accession>
<dbReference type="Pfam" id="PF13263">
    <property type="entry name" value="PHP_C"/>
    <property type="match status" value="1"/>
</dbReference>
<evidence type="ECO:0000256" key="2">
    <source>
        <dbReference type="ARBA" id="ARBA00022679"/>
    </source>
</evidence>
<name>A0A5B8UDB4_9ACTN</name>
<keyword evidence="2 4" id="KW-0808">Transferase</keyword>
<dbReference type="InterPro" id="IPR004013">
    <property type="entry name" value="PHP_dom"/>
</dbReference>
<evidence type="ECO:0000259" key="3">
    <source>
        <dbReference type="SMART" id="SM00481"/>
    </source>
</evidence>
<evidence type="ECO:0000256" key="1">
    <source>
        <dbReference type="ARBA" id="ARBA00022676"/>
    </source>
</evidence>
<dbReference type="Pfam" id="PF13439">
    <property type="entry name" value="Glyco_transf_4"/>
    <property type="match status" value="1"/>
</dbReference>
<dbReference type="RefSeq" id="WP_146923497.1">
    <property type="nucleotide sequence ID" value="NZ_CP042430.1"/>
</dbReference>
<dbReference type="EMBL" id="CP042430">
    <property type="protein sequence ID" value="QEC50652.1"/>
    <property type="molecule type" value="Genomic_DNA"/>
</dbReference>
<dbReference type="GO" id="GO:0016757">
    <property type="term" value="F:glycosyltransferase activity"/>
    <property type="evidence" value="ECO:0007669"/>
    <property type="project" value="UniProtKB-KW"/>
</dbReference>